<feature type="domain" description="Beta-ketoacyl synthase-like N-terminal" evidence="1">
    <location>
        <begin position="49"/>
        <end position="142"/>
    </location>
</feature>
<organism evidence="2 3">
    <name type="scientific">Mediterraneibacter gnavus</name>
    <name type="common">Ruminococcus gnavus</name>
    <dbReference type="NCBI Taxonomy" id="33038"/>
    <lineage>
        <taxon>Bacteria</taxon>
        <taxon>Bacillati</taxon>
        <taxon>Bacillota</taxon>
        <taxon>Clostridia</taxon>
        <taxon>Lachnospirales</taxon>
        <taxon>Lachnospiraceae</taxon>
        <taxon>Mediterraneibacter</taxon>
    </lineage>
</organism>
<protein>
    <recommendedName>
        <fullName evidence="1">Beta-ketoacyl synthase-like N-terminal domain-containing protein</fullName>
    </recommendedName>
</protein>
<accession>A0AAJ3FBV5</accession>
<reference evidence="2" key="2">
    <citation type="submission" date="2020-02" db="EMBL/GenBank/DDBJ databases">
        <authorList>
            <person name="Littmann E."/>
            <person name="Sorbara M."/>
        </authorList>
    </citation>
    <scope>NUCLEOTIDE SEQUENCE</scope>
    <source>
        <strain evidence="2">MSK.15.32</strain>
    </source>
</reference>
<proteinExistence type="predicted"/>
<name>A0AAJ3FBV5_MEDGN</name>
<dbReference type="SUPFAM" id="SSF53901">
    <property type="entry name" value="Thiolase-like"/>
    <property type="match status" value="1"/>
</dbReference>
<evidence type="ECO:0000313" key="3">
    <source>
        <dbReference type="Proteomes" id="UP001296580"/>
    </source>
</evidence>
<reference evidence="2" key="1">
    <citation type="journal article" date="2020" name="Cell Host Microbe">
        <title>Functional and Genomic Variation between Human-Derived Isolates of Lachnospiraceae Reveals Inter- and Intra-Species Diversity.</title>
        <authorList>
            <person name="Sorbara M.T."/>
            <person name="Littmann E.R."/>
            <person name="Fontana E."/>
            <person name="Moody T.U."/>
            <person name="Kohout C.E."/>
            <person name="Gjonbalaj M."/>
            <person name="Eaton V."/>
            <person name="Seok R."/>
            <person name="Leiner I.M."/>
            <person name="Pamer E.G."/>
        </authorList>
    </citation>
    <scope>NUCLEOTIDE SEQUENCE</scope>
    <source>
        <strain evidence="2">MSK.15.32</strain>
    </source>
</reference>
<evidence type="ECO:0000313" key="2">
    <source>
        <dbReference type="EMBL" id="NSI57532.1"/>
    </source>
</evidence>
<evidence type="ECO:0000259" key="1">
    <source>
        <dbReference type="Pfam" id="PF00109"/>
    </source>
</evidence>
<dbReference type="GO" id="GO:0016746">
    <property type="term" value="F:acyltransferase activity"/>
    <property type="evidence" value="ECO:0007669"/>
    <property type="project" value="InterPro"/>
</dbReference>
<dbReference type="Pfam" id="PF00109">
    <property type="entry name" value="ketoacyl-synt"/>
    <property type="match status" value="1"/>
</dbReference>
<gene>
    <name evidence="2" type="ORF">G4993_03840</name>
</gene>
<dbReference type="Proteomes" id="UP001296580">
    <property type="component" value="Unassembled WGS sequence"/>
</dbReference>
<comment type="caution">
    <text evidence="2">The sequence shown here is derived from an EMBL/GenBank/DDBJ whole genome shotgun (WGS) entry which is preliminary data.</text>
</comment>
<dbReference type="Gene3D" id="3.40.47.10">
    <property type="match status" value="1"/>
</dbReference>
<dbReference type="AlphaFoldDB" id="A0AAJ3FBV5"/>
<dbReference type="InterPro" id="IPR014030">
    <property type="entry name" value="Ketoacyl_synth_N"/>
</dbReference>
<dbReference type="InterPro" id="IPR016039">
    <property type="entry name" value="Thiolase-like"/>
</dbReference>
<sequence length="197" mass="22114">MGEISILGIGVICRLGNTVDEIWRNLEKEDNVFAENPLCFFESNMPLAKRRRANRYSEMGVYVASAAINDARINIEKLDKDKIGTIFTTGYGPANSSMAFAKSISEKDWESCSPTIFANSVNNTCLGHICMNLGIRGVSTMFMGSNNILYTQMLFEQKKADHIITGAIEEHCSPLFDAICRKKICQFHISMRLQRLL</sequence>
<dbReference type="RefSeq" id="WP_173877950.1">
    <property type="nucleotide sequence ID" value="NZ_JAAIMR010000004.1"/>
</dbReference>
<dbReference type="EMBL" id="JAAIRV010000004">
    <property type="protein sequence ID" value="NSI57532.1"/>
    <property type="molecule type" value="Genomic_DNA"/>
</dbReference>